<dbReference type="Proteomes" id="UP001152795">
    <property type="component" value="Unassembled WGS sequence"/>
</dbReference>
<dbReference type="OrthoDB" id="10067324at2759"/>
<dbReference type="InterPro" id="IPR013761">
    <property type="entry name" value="SAM/pointed_sf"/>
</dbReference>
<dbReference type="AlphaFoldDB" id="A0A6S7HXU3"/>
<dbReference type="Pfam" id="PF07647">
    <property type="entry name" value="SAM_2"/>
    <property type="match status" value="1"/>
</dbReference>
<gene>
    <name evidence="1" type="ORF">PACLA_8A011493</name>
</gene>
<keyword evidence="2" id="KW-1185">Reference proteome</keyword>
<dbReference type="InterPro" id="IPR001660">
    <property type="entry name" value="SAM"/>
</dbReference>
<keyword evidence="1" id="KW-0808">Transferase</keyword>
<dbReference type="PROSITE" id="PS50105">
    <property type="entry name" value="SAM_DOMAIN"/>
    <property type="match status" value="1"/>
</dbReference>
<dbReference type="EMBL" id="CACRXK020006742">
    <property type="protein sequence ID" value="CAB4010306.1"/>
    <property type="molecule type" value="Genomic_DNA"/>
</dbReference>
<comment type="caution">
    <text evidence="1">The sequence shown here is derived from an EMBL/GenBank/DDBJ whole genome shotgun (WGS) entry which is preliminary data.</text>
</comment>
<dbReference type="GO" id="GO:0016301">
    <property type="term" value="F:kinase activity"/>
    <property type="evidence" value="ECO:0007669"/>
    <property type="project" value="UniProtKB-KW"/>
</dbReference>
<evidence type="ECO:0000313" key="1">
    <source>
        <dbReference type="EMBL" id="CAB4010306.1"/>
    </source>
</evidence>
<sequence length="194" mass="22214">MGKFFEENVKEFMETKLNDLRPAMSSELRDRINEDAEMAREAIRRVIEIHGLGSYNEESDKNSLSRGKGVFGLGRLRNTKRPDLPKANTAPAGGMIQFWRVSEVCEWLKSIGLGEYREIFTLFEIGGDRLLHLDKEQLKNMGVNKQEHRKKILRSIKSLCGGLPPSTALLIDRTEHGNRLKIKNLDIEKDFDSQ</sequence>
<keyword evidence="1" id="KW-0418">Kinase</keyword>
<name>A0A6S7HXU3_PARCT</name>
<proteinExistence type="predicted"/>
<evidence type="ECO:0000313" key="2">
    <source>
        <dbReference type="Proteomes" id="UP001152795"/>
    </source>
</evidence>
<dbReference type="SUPFAM" id="SSF47769">
    <property type="entry name" value="SAM/Pointed domain"/>
    <property type="match status" value="1"/>
</dbReference>
<dbReference type="Gene3D" id="1.10.150.50">
    <property type="entry name" value="Transcription Factor, Ets-1"/>
    <property type="match status" value="1"/>
</dbReference>
<dbReference type="PANTHER" id="PTHR46829">
    <property type="entry name" value="STERILE ALPHA MOTIF DOMAIN-CONTAINING PROTEIN 15"/>
    <property type="match status" value="1"/>
</dbReference>
<protein>
    <submittedName>
        <fullName evidence="1">Diacylglycerol kinase delta-like</fullName>
    </submittedName>
</protein>
<dbReference type="PANTHER" id="PTHR46829:SF1">
    <property type="entry name" value="STERILE ALPHA MOTIF DOMAIN-CONTAINING PROTEIN 15"/>
    <property type="match status" value="1"/>
</dbReference>
<reference evidence="1" key="1">
    <citation type="submission" date="2020-04" db="EMBL/GenBank/DDBJ databases">
        <authorList>
            <person name="Alioto T."/>
            <person name="Alioto T."/>
            <person name="Gomez Garrido J."/>
        </authorList>
    </citation>
    <scope>NUCLEOTIDE SEQUENCE</scope>
    <source>
        <strain evidence="1">A484AB</strain>
    </source>
</reference>
<accession>A0A6S7HXU3</accession>
<organism evidence="1 2">
    <name type="scientific">Paramuricea clavata</name>
    <name type="common">Red gorgonian</name>
    <name type="synonym">Violescent sea-whip</name>
    <dbReference type="NCBI Taxonomy" id="317549"/>
    <lineage>
        <taxon>Eukaryota</taxon>
        <taxon>Metazoa</taxon>
        <taxon>Cnidaria</taxon>
        <taxon>Anthozoa</taxon>
        <taxon>Octocorallia</taxon>
        <taxon>Malacalcyonacea</taxon>
        <taxon>Plexauridae</taxon>
        <taxon>Paramuricea</taxon>
    </lineage>
</organism>
<dbReference type="SMART" id="SM00454">
    <property type="entry name" value="SAM"/>
    <property type="match status" value="1"/>
</dbReference>